<dbReference type="AlphaFoldDB" id="H2AY81"/>
<dbReference type="GeneID" id="13887310"/>
<accession>H2AY81</accession>
<proteinExistence type="predicted"/>
<dbReference type="STRING" id="1071382.H2AY81"/>
<dbReference type="EMBL" id="HE650827">
    <property type="protein sequence ID" value="CCF59331.1"/>
    <property type="molecule type" value="Genomic_DNA"/>
</dbReference>
<reference evidence="1 2" key="1">
    <citation type="journal article" date="2011" name="Proc. Natl. Acad. Sci. U.S.A.">
        <title>Evolutionary erosion of yeast sex chromosomes by mating-type switching accidents.</title>
        <authorList>
            <person name="Gordon J.L."/>
            <person name="Armisen D."/>
            <person name="Proux-Wera E."/>
            <person name="Oheigeartaigh S.S."/>
            <person name="Byrne K.P."/>
            <person name="Wolfe K.H."/>
        </authorList>
    </citation>
    <scope>NUCLEOTIDE SEQUENCE [LARGE SCALE GENOMIC DNA]</scope>
    <source>
        <strain evidence="2">ATCC 22294 / BCRC 22015 / CBS 2517 / CECT 1963 / NBRC 1671 / NRRL Y-8276</strain>
    </source>
</reference>
<name>H2AY81_KAZAF</name>
<evidence type="ECO:0000313" key="1">
    <source>
        <dbReference type="EMBL" id="CCF59331.1"/>
    </source>
</evidence>
<dbReference type="Proteomes" id="UP000005220">
    <property type="component" value="Chromosome 7"/>
</dbReference>
<dbReference type="HOGENOM" id="CLU_156033_1_0_1"/>
<sequence length="110" mass="12519">MSTAGIHINNNLAIPDTRFGYVFRKAVQKELRKQVKETDSDNKHINKNLIICKVIARDVILMPFIQSILWTGFLISFKPCLRGFIRFCQRLGPMIKGSILEGNIGKSKTL</sequence>
<dbReference type="RefSeq" id="XP_003958466.1">
    <property type="nucleotide sequence ID" value="XM_003958417.1"/>
</dbReference>
<keyword evidence="2" id="KW-1185">Reference proteome</keyword>
<evidence type="ECO:0000313" key="2">
    <source>
        <dbReference type="Proteomes" id="UP000005220"/>
    </source>
</evidence>
<dbReference type="InParanoid" id="H2AY81"/>
<organism evidence="1 2">
    <name type="scientific">Kazachstania africana (strain ATCC 22294 / BCRC 22015 / CBS 2517 / CECT 1963 / NBRC 1671 / NRRL Y-8276)</name>
    <name type="common">Yeast</name>
    <name type="synonym">Kluyveromyces africanus</name>
    <dbReference type="NCBI Taxonomy" id="1071382"/>
    <lineage>
        <taxon>Eukaryota</taxon>
        <taxon>Fungi</taxon>
        <taxon>Dikarya</taxon>
        <taxon>Ascomycota</taxon>
        <taxon>Saccharomycotina</taxon>
        <taxon>Saccharomycetes</taxon>
        <taxon>Saccharomycetales</taxon>
        <taxon>Saccharomycetaceae</taxon>
        <taxon>Kazachstania</taxon>
    </lineage>
</organism>
<protein>
    <submittedName>
        <fullName evidence="1">Uncharacterized protein</fullName>
    </submittedName>
</protein>
<gene>
    <name evidence="1" type="primary">KAFR0G02990</name>
    <name evidence="1" type="ORF">KAFR_0G02990</name>
</gene>
<dbReference type="OrthoDB" id="2430343at2759"/>
<dbReference type="KEGG" id="kaf:KAFR_0G02990"/>
<dbReference type="eggNOG" id="ENOG502SE22">
    <property type="taxonomic scope" value="Eukaryota"/>
</dbReference>